<dbReference type="GO" id="GO:0008168">
    <property type="term" value="F:methyltransferase activity"/>
    <property type="evidence" value="ECO:0007669"/>
    <property type="project" value="UniProtKB-KW"/>
</dbReference>
<dbReference type="AlphaFoldDB" id="A0A1H7Y773"/>
<evidence type="ECO:0000259" key="1">
    <source>
        <dbReference type="Pfam" id="PF05050"/>
    </source>
</evidence>
<dbReference type="GO" id="GO:0032259">
    <property type="term" value="P:methylation"/>
    <property type="evidence" value="ECO:0007669"/>
    <property type="project" value="UniProtKB-KW"/>
</dbReference>
<dbReference type="PANTHER" id="PTHR34203">
    <property type="entry name" value="METHYLTRANSFERASE, FKBM FAMILY PROTEIN"/>
    <property type="match status" value="1"/>
</dbReference>
<organism evidence="2 3">
    <name type="scientific">Chitinophaga rupis</name>
    <dbReference type="NCBI Taxonomy" id="573321"/>
    <lineage>
        <taxon>Bacteria</taxon>
        <taxon>Pseudomonadati</taxon>
        <taxon>Bacteroidota</taxon>
        <taxon>Chitinophagia</taxon>
        <taxon>Chitinophagales</taxon>
        <taxon>Chitinophagaceae</taxon>
        <taxon>Chitinophaga</taxon>
    </lineage>
</organism>
<keyword evidence="2" id="KW-0489">Methyltransferase</keyword>
<dbReference type="OrthoDB" id="9812600at2"/>
<dbReference type="Proteomes" id="UP000198984">
    <property type="component" value="Unassembled WGS sequence"/>
</dbReference>
<accession>A0A1H7Y773</accession>
<dbReference type="PANTHER" id="PTHR34203:SF15">
    <property type="entry name" value="SLL1173 PROTEIN"/>
    <property type="match status" value="1"/>
</dbReference>
<dbReference type="InterPro" id="IPR006342">
    <property type="entry name" value="FkbM_mtfrase"/>
</dbReference>
<evidence type="ECO:0000313" key="3">
    <source>
        <dbReference type="Proteomes" id="UP000198984"/>
    </source>
</evidence>
<proteinExistence type="predicted"/>
<keyword evidence="3" id="KW-1185">Reference proteome</keyword>
<dbReference type="RefSeq" id="WP_089915783.1">
    <property type="nucleotide sequence ID" value="NZ_FOBB01000004.1"/>
</dbReference>
<feature type="domain" description="Methyltransferase FkbM" evidence="1">
    <location>
        <begin position="69"/>
        <end position="232"/>
    </location>
</feature>
<dbReference type="Gene3D" id="3.40.50.150">
    <property type="entry name" value="Vaccinia Virus protein VP39"/>
    <property type="match status" value="1"/>
</dbReference>
<dbReference type="STRING" id="573321.SAMN04488505_104348"/>
<sequence length="269" mass="30112">MNLLGRSFKQAYAYLFARKLFYPAHLFLYKLSMSGLGIRNSENDYLSGEKAFIRYLINNGKLNDGVILDIGANIGHYSIMLRKQQIRLPLFAFEPHPAAFKKLEAAARTYRFTPVPLGAGEVPATAAIYDYAGDGGSEHASIYKEVIEQLHEGQAEEKHITLTTIDDFIAGNQLSKIALLKIDTEGHELGVLKGAQTAIERGLIAAVQIEFNEMNVISRTFFRDIVAVLPGYDFYRLLPDGLKPLGKYNVTQYEIFAFQNIVALRKSAR</sequence>
<name>A0A1H7Y773_9BACT</name>
<dbReference type="NCBIfam" id="TIGR01444">
    <property type="entry name" value="fkbM_fam"/>
    <property type="match status" value="1"/>
</dbReference>
<dbReference type="InterPro" id="IPR052514">
    <property type="entry name" value="SAM-dependent_MTase"/>
</dbReference>
<dbReference type="EMBL" id="FOBB01000004">
    <property type="protein sequence ID" value="SEM42076.1"/>
    <property type="molecule type" value="Genomic_DNA"/>
</dbReference>
<evidence type="ECO:0000313" key="2">
    <source>
        <dbReference type="EMBL" id="SEM42076.1"/>
    </source>
</evidence>
<reference evidence="2 3" key="1">
    <citation type="submission" date="2016-10" db="EMBL/GenBank/DDBJ databases">
        <authorList>
            <person name="de Groot N.N."/>
        </authorList>
    </citation>
    <scope>NUCLEOTIDE SEQUENCE [LARGE SCALE GENOMIC DNA]</scope>
    <source>
        <strain evidence="2 3">DSM 21039</strain>
    </source>
</reference>
<gene>
    <name evidence="2" type="ORF">SAMN04488505_104348</name>
</gene>
<keyword evidence="2" id="KW-0808">Transferase</keyword>
<dbReference type="SUPFAM" id="SSF53335">
    <property type="entry name" value="S-adenosyl-L-methionine-dependent methyltransferases"/>
    <property type="match status" value="1"/>
</dbReference>
<dbReference type="InterPro" id="IPR029063">
    <property type="entry name" value="SAM-dependent_MTases_sf"/>
</dbReference>
<protein>
    <submittedName>
        <fullName evidence="2">Methyltransferase, FkbM family</fullName>
    </submittedName>
</protein>
<dbReference type="Pfam" id="PF05050">
    <property type="entry name" value="Methyltransf_21"/>
    <property type="match status" value="1"/>
</dbReference>